<keyword evidence="2" id="KW-1185">Reference proteome</keyword>
<proteinExistence type="predicted"/>
<protein>
    <submittedName>
        <fullName evidence="1">Uncharacterized protein</fullName>
    </submittedName>
</protein>
<dbReference type="Proteomes" id="UP000239197">
    <property type="component" value="Chromosome"/>
</dbReference>
<accession>A0A2L1UMV7</accession>
<dbReference type="EMBL" id="CP019062">
    <property type="protein sequence ID" value="AVF34270.1"/>
    <property type="molecule type" value="Genomic_DNA"/>
</dbReference>
<evidence type="ECO:0000313" key="2">
    <source>
        <dbReference type="Proteomes" id="UP000239197"/>
    </source>
</evidence>
<dbReference type="AlphaFoldDB" id="A0A2L1UMV7"/>
<dbReference type="KEGG" id="rox:BV494_04690"/>
<reference evidence="2" key="1">
    <citation type="submission" date="2017-01" db="EMBL/GenBank/DDBJ databases">
        <title>Genome sequence of Rouxiella sp. ERMR1:05.</title>
        <authorList>
            <person name="Kumar R."/>
            <person name="Singh D."/>
            <person name="Kumar S."/>
        </authorList>
    </citation>
    <scope>NUCLEOTIDE SEQUENCE [LARGE SCALE GENOMIC DNA]</scope>
    <source>
        <strain evidence="2">ERMR1:05</strain>
    </source>
</reference>
<sequence length="59" mass="6623">MSIQNTIALLEMYSHRNVAAVRTPSGIVFMGARNLKPNEKKTLLAIPQSELDAAIRWQK</sequence>
<name>A0A2L1UMV7_9GAMM</name>
<dbReference type="OrthoDB" id="6505547at2"/>
<evidence type="ECO:0000313" key="1">
    <source>
        <dbReference type="EMBL" id="AVF34270.1"/>
    </source>
</evidence>
<organism evidence="1 2">
    <name type="scientific">Rahnella sikkimica</name>
    <dbReference type="NCBI Taxonomy" id="1805933"/>
    <lineage>
        <taxon>Bacteria</taxon>
        <taxon>Pseudomonadati</taxon>
        <taxon>Pseudomonadota</taxon>
        <taxon>Gammaproteobacteria</taxon>
        <taxon>Enterobacterales</taxon>
        <taxon>Yersiniaceae</taxon>
        <taxon>Rahnella</taxon>
    </lineage>
</organism>
<gene>
    <name evidence="1" type="ORF">BV494_04690</name>
</gene>